<protein>
    <submittedName>
        <fullName evidence="2">MSMEG_4193 family putative phosphomutase</fullName>
    </submittedName>
</protein>
<dbReference type="PANTHER" id="PTHR48100:SF2">
    <property type="entry name" value="CONSERVED PROTEIN"/>
    <property type="match status" value="1"/>
</dbReference>
<dbReference type="InterPro" id="IPR050275">
    <property type="entry name" value="PGM_Phosphatase"/>
</dbReference>
<sequence length="241" mass="25616">MATVLLLRHGRTAANSSGVLAGWTEGVGLDDTGRVQAAAVGERLRDLPIVRVVTSPLQRCQETAAAVVGDRSVPTTTDVDLGECRYGAWTGRSIGELAKDPLWRVVQEQPSAVTFPESPDFAHESMAQMQARAVRAVRRIDAEVEAEHGTRAVWLAISHGDVIKAVLADALGTHLDLFQRISVSPASLSGIRYTTSRPFVVRINDNSASVADLVPREEQAASGDATPGGETGADERVDTPA</sequence>
<dbReference type="InterPro" id="IPR013078">
    <property type="entry name" value="His_Pase_superF_clade-1"/>
</dbReference>
<accession>A0ABT6CAV6</accession>
<dbReference type="RefSeq" id="WP_277193156.1">
    <property type="nucleotide sequence ID" value="NZ_JAROAV010000043.1"/>
</dbReference>
<comment type="caution">
    <text evidence="2">The sequence shown here is derived from an EMBL/GenBank/DDBJ whole genome shotgun (WGS) entry which is preliminary data.</text>
</comment>
<dbReference type="NCBIfam" id="TIGR03848">
    <property type="entry name" value="MSMEG_4193"/>
    <property type="match status" value="1"/>
</dbReference>
<dbReference type="PANTHER" id="PTHR48100">
    <property type="entry name" value="BROAD-SPECIFICITY PHOSPHATASE YOR283W-RELATED"/>
    <property type="match status" value="1"/>
</dbReference>
<dbReference type="InterPro" id="IPR029033">
    <property type="entry name" value="His_PPase_superfam"/>
</dbReference>
<evidence type="ECO:0000256" key="1">
    <source>
        <dbReference type="SAM" id="MobiDB-lite"/>
    </source>
</evidence>
<proteinExistence type="predicted"/>
<dbReference type="Proteomes" id="UP001528912">
    <property type="component" value="Unassembled WGS sequence"/>
</dbReference>
<dbReference type="InterPro" id="IPR022492">
    <property type="entry name" value="Phosphomutase_MSMEG4193_put"/>
</dbReference>
<evidence type="ECO:0000313" key="2">
    <source>
        <dbReference type="EMBL" id="MDF8265896.1"/>
    </source>
</evidence>
<dbReference type="Pfam" id="PF00300">
    <property type="entry name" value="His_Phos_1"/>
    <property type="match status" value="1"/>
</dbReference>
<dbReference type="EMBL" id="JAROAV010000043">
    <property type="protein sequence ID" value="MDF8265896.1"/>
    <property type="molecule type" value="Genomic_DNA"/>
</dbReference>
<feature type="region of interest" description="Disordered" evidence="1">
    <location>
        <begin position="212"/>
        <end position="241"/>
    </location>
</feature>
<dbReference type="Gene3D" id="3.40.50.1240">
    <property type="entry name" value="Phosphoglycerate mutase-like"/>
    <property type="match status" value="1"/>
</dbReference>
<keyword evidence="3" id="KW-1185">Reference proteome</keyword>
<gene>
    <name evidence="2" type="ORF">P4R38_16740</name>
</gene>
<reference evidence="2 3" key="1">
    <citation type="submission" date="2023-03" db="EMBL/GenBank/DDBJ databases">
        <title>YIM 133296 draft genome.</title>
        <authorList>
            <person name="Xiong L."/>
        </authorList>
    </citation>
    <scope>NUCLEOTIDE SEQUENCE [LARGE SCALE GENOMIC DNA]</scope>
    <source>
        <strain evidence="2 3">YIM 133296</strain>
    </source>
</reference>
<dbReference type="SMART" id="SM00855">
    <property type="entry name" value="PGAM"/>
    <property type="match status" value="1"/>
</dbReference>
<dbReference type="SUPFAM" id="SSF53254">
    <property type="entry name" value="Phosphoglycerate mutase-like"/>
    <property type="match status" value="1"/>
</dbReference>
<dbReference type="CDD" id="cd07067">
    <property type="entry name" value="HP_PGM_like"/>
    <property type="match status" value="1"/>
</dbReference>
<name>A0ABT6CAV6_9MICO</name>
<evidence type="ECO:0000313" key="3">
    <source>
        <dbReference type="Proteomes" id="UP001528912"/>
    </source>
</evidence>
<organism evidence="2 3">
    <name type="scientific">Luteipulveratus flavus</name>
    <dbReference type="NCBI Taxonomy" id="3031728"/>
    <lineage>
        <taxon>Bacteria</taxon>
        <taxon>Bacillati</taxon>
        <taxon>Actinomycetota</taxon>
        <taxon>Actinomycetes</taxon>
        <taxon>Micrococcales</taxon>
        <taxon>Dermacoccaceae</taxon>
        <taxon>Luteipulveratus</taxon>
    </lineage>
</organism>